<name>A0A6P4JJ39_DROKI</name>
<feature type="compositionally biased region" description="Gly residues" evidence="1">
    <location>
        <begin position="526"/>
        <end position="538"/>
    </location>
</feature>
<organism evidence="2 3">
    <name type="scientific">Drosophila kikkawai</name>
    <name type="common">Fruit fly</name>
    <dbReference type="NCBI Taxonomy" id="30033"/>
    <lineage>
        <taxon>Eukaryota</taxon>
        <taxon>Metazoa</taxon>
        <taxon>Ecdysozoa</taxon>
        <taxon>Arthropoda</taxon>
        <taxon>Hexapoda</taxon>
        <taxon>Insecta</taxon>
        <taxon>Pterygota</taxon>
        <taxon>Neoptera</taxon>
        <taxon>Endopterygota</taxon>
        <taxon>Diptera</taxon>
        <taxon>Brachycera</taxon>
        <taxon>Muscomorpha</taxon>
        <taxon>Ephydroidea</taxon>
        <taxon>Drosophilidae</taxon>
        <taxon>Drosophila</taxon>
        <taxon>Sophophora</taxon>
    </lineage>
</organism>
<dbReference type="Proteomes" id="UP001652661">
    <property type="component" value="Chromosome X"/>
</dbReference>
<reference evidence="3" key="1">
    <citation type="submission" date="2025-08" db="UniProtKB">
        <authorList>
            <consortium name="RefSeq"/>
        </authorList>
    </citation>
    <scope>IDENTIFICATION</scope>
    <source>
        <strain evidence="3">14028-0561.14</strain>
        <tissue evidence="3">Whole fly</tissue>
    </source>
</reference>
<feature type="compositionally biased region" description="Polar residues" evidence="1">
    <location>
        <begin position="173"/>
        <end position="182"/>
    </location>
</feature>
<keyword evidence="2" id="KW-1185">Reference proteome</keyword>
<proteinExistence type="predicted"/>
<feature type="region of interest" description="Disordered" evidence="1">
    <location>
        <begin position="235"/>
        <end position="310"/>
    </location>
</feature>
<feature type="compositionally biased region" description="Acidic residues" evidence="1">
    <location>
        <begin position="54"/>
        <end position="63"/>
    </location>
</feature>
<feature type="region of interest" description="Disordered" evidence="1">
    <location>
        <begin position="468"/>
        <end position="493"/>
    </location>
</feature>
<feature type="compositionally biased region" description="Low complexity" evidence="1">
    <location>
        <begin position="337"/>
        <end position="352"/>
    </location>
</feature>
<evidence type="ECO:0000313" key="2">
    <source>
        <dbReference type="Proteomes" id="UP001652661"/>
    </source>
</evidence>
<feature type="region of interest" description="Disordered" evidence="1">
    <location>
        <begin position="323"/>
        <end position="384"/>
    </location>
</feature>
<feature type="region of interest" description="Disordered" evidence="1">
    <location>
        <begin position="1"/>
        <end position="129"/>
    </location>
</feature>
<feature type="region of interest" description="Disordered" evidence="1">
    <location>
        <begin position="170"/>
        <end position="200"/>
    </location>
</feature>
<dbReference type="OrthoDB" id="7424185at2759"/>
<protein>
    <submittedName>
        <fullName evidence="3">Pneumococcal serine-rich repeat protein</fullName>
    </submittedName>
</protein>
<dbReference type="AlphaFoldDB" id="A0A6P4JJ39"/>
<feature type="compositionally biased region" description="Low complexity" evidence="1">
    <location>
        <begin position="273"/>
        <end position="288"/>
    </location>
</feature>
<dbReference type="OMA" id="NWFSKGD"/>
<feature type="compositionally biased region" description="Basic and acidic residues" evidence="1">
    <location>
        <begin position="324"/>
        <end position="334"/>
    </location>
</feature>
<gene>
    <name evidence="3" type="primary">kairos</name>
</gene>
<feature type="compositionally biased region" description="Polar residues" evidence="1">
    <location>
        <begin position="368"/>
        <end position="381"/>
    </location>
</feature>
<feature type="compositionally biased region" description="Polar residues" evidence="1">
    <location>
        <begin position="99"/>
        <end position="112"/>
    </location>
</feature>
<feature type="compositionally biased region" description="Low complexity" evidence="1">
    <location>
        <begin position="539"/>
        <end position="550"/>
    </location>
</feature>
<feature type="compositionally biased region" description="Low complexity" evidence="1">
    <location>
        <begin position="573"/>
        <end position="587"/>
    </location>
</feature>
<sequence>MDALRFRGSPFARFTGQSTGPGHPRPPTQAVRPQPQGNHSIIAPEPLIVVEESNLPEEQEPDSSEPTISNRGSLDIDSPVNPYLLSPWRDPREARKHSLPSQQVTEGITASQVRRLSERGGEGSGPTPKEAAFLATLSQAPAPTGRRHSVVTISKVPTTIFGRSRRESVAAYPNSNGSSRILNSRRESNTGPPSTDPIGSIHNLQLDIMDDIYLQSRKARLKLWTSSNEKVCEVQTVDEAGTGQPGRRFTNRRYSECPQPGLASSFRRASEFPQPGQQQQQPQQTPSQNRASTRRKKSGSGSGLLGSRTDIAGIFSSLTSSAMDMHRPEPEGRDNNSSSASSSATATATASSPFLSQTFQAAARGRATSATPTPTNNVSQCGATGGGGSGFGTTGGLLDPNAGRSTRSNSFDVSLLNNAKQLVSDAQDNGSAALSGWFAKRHQPMARKKSVRSKSSAVALSKDVLERLQKKDPLGGDSGKPKLKPRAKQKSWADATKANIVDATILGTAIEGFLRKSSNASMAGTGTSGSSGSGGGGASTSAAAAARGATPKGGKDTGSASGSPAHGARRNRASNAGSSAQSQAGRAVRSTLNWFGKADEDDSKDTCDASLCATLKDLFVK</sequence>
<feature type="region of interest" description="Disordered" evidence="1">
    <location>
        <begin position="519"/>
        <end position="587"/>
    </location>
</feature>
<evidence type="ECO:0000256" key="1">
    <source>
        <dbReference type="SAM" id="MobiDB-lite"/>
    </source>
</evidence>
<evidence type="ECO:0000313" key="3">
    <source>
        <dbReference type="RefSeq" id="XP_017034638.1"/>
    </source>
</evidence>
<accession>A0A6P4JJ39</accession>
<dbReference type="RefSeq" id="XP_017034638.1">
    <property type="nucleotide sequence ID" value="XM_017179149.2"/>
</dbReference>